<dbReference type="Pfam" id="PF01793">
    <property type="entry name" value="Glyco_transf_15"/>
    <property type="match status" value="1"/>
</dbReference>
<evidence type="ECO:0000313" key="5">
    <source>
        <dbReference type="Proteomes" id="UP000054107"/>
    </source>
</evidence>
<evidence type="ECO:0000313" key="4">
    <source>
        <dbReference type="EMBL" id="CEP12478.1"/>
    </source>
</evidence>
<dbReference type="AlphaFoldDB" id="A0A0B7NAP9"/>
<keyword evidence="5" id="KW-1185">Reference proteome</keyword>
<dbReference type="EMBL" id="LN728020">
    <property type="protein sequence ID" value="CEP12478.1"/>
    <property type="molecule type" value="Genomic_DNA"/>
</dbReference>
<accession>A0A0B7NAP9</accession>
<feature type="active site" description="Nucleophile" evidence="3">
    <location>
        <position position="264"/>
    </location>
</feature>
<dbReference type="OrthoDB" id="2280357at2759"/>
<gene>
    <name evidence="4" type="primary">PARPA_06446.1 scaffold 22648</name>
</gene>
<organism evidence="4 5">
    <name type="scientific">Parasitella parasitica</name>
    <dbReference type="NCBI Taxonomy" id="35722"/>
    <lineage>
        <taxon>Eukaryota</taxon>
        <taxon>Fungi</taxon>
        <taxon>Fungi incertae sedis</taxon>
        <taxon>Mucoromycota</taxon>
        <taxon>Mucoromycotina</taxon>
        <taxon>Mucoromycetes</taxon>
        <taxon>Mucorales</taxon>
        <taxon>Mucorineae</taxon>
        <taxon>Mucoraceae</taxon>
        <taxon>Parasitella</taxon>
    </lineage>
</organism>
<dbReference type="SUPFAM" id="SSF53448">
    <property type="entry name" value="Nucleotide-diphospho-sugar transferases"/>
    <property type="match status" value="1"/>
</dbReference>
<dbReference type="GO" id="GO:0016020">
    <property type="term" value="C:membrane"/>
    <property type="evidence" value="ECO:0007669"/>
    <property type="project" value="InterPro"/>
</dbReference>
<dbReference type="STRING" id="35722.A0A0B7NAP9"/>
<evidence type="ECO:0000256" key="3">
    <source>
        <dbReference type="PIRSR" id="PIRSR018153-1"/>
    </source>
</evidence>
<protein>
    <recommendedName>
        <fullName evidence="6">Glycosyltransferase family 15 protein</fullName>
    </recommendedName>
</protein>
<evidence type="ECO:0000256" key="1">
    <source>
        <dbReference type="ARBA" id="ARBA00007677"/>
    </source>
</evidence>
<dbReference type="PANTHER" id="PTHR31121:SF14">
    <property type="entry name" value="O-GLYCOSIDE ALPHA-1,2-MANNOSYLTRANSFERASE HOMOLOG 6"/>
    <property type="match status" value="1"/>
</dbReference>
<dbReference type="Proteomes" id="UP000054107">
    <property type="component" value="Unassembled WGS sequence"/>
</dbReference>
<dbReference type="GO" id="GO:0000026">
    <property type="term" value="F:alpha-1,2-mannosyltransferase activity"/>
    <property type="evidence" value="ECO:0007669"/>
    <property type="project" value="TreeGrafter"/>
</dbReference>
<sequence length="382" mass="45239">MDSRKRPKWISDHDANDDLFLTEKDRAKHLFRDSIQPDIFMDQDVWDGLPVKGAYYMIVKNEELHLARSSMRSIQDRFNSHNMSYPWVFLNSQRFTTDFKKYIRKLASGKVYFGQIDLEAWTYPEWIDAKRTENAIRRMVHLGVKKSHSLYLRQEMRYKAGLFQHHSLFNTVDYVWRVEPGSEYTCNMFYDNDPFQTMKMKNKKLGFAITTKEDSATSFSLWPATLQFMRQNPQMITQADSSIMPWLMTKELEYNFCHMWSDFEIVDMAFLRSEEYQSFFHYLDLVGGFFYERWGDGPVRSIAAAMFLKKQDIQFFNEVGYSHASIKHCPFNKSLLEKCSCDYKDNHNFKTQSCTIDLLKQISPQTIDEMIEFAKSKMGAPS</sequence>
<dbReference type="GO" id="GO:0000032">
    <property type="term" value="P:cell wall mannoprotein biosynthetic process"/>
    <property type="evidence" value="ECO:0007669"/>
    <property type="project" value="TreeGrafter"/>
</dbReference>
<evidence type="ECO:0008006" key="6">
    <source>
        <dbReference type="Google" id="ProtNLM"/>
    </source>
</evidence>
<dbReference type="PANTHER" id="PTHR31121">
    <property type="entry name" value="ALPHA-1,2 MANNOSYLTRANSFERASE KTR1"/>
    <property type="match status" value="1"/>
</dbReference>
<dbReference type="InterPro" id="IPR029044">
    <property type="entry name" value="Nucleotide-diphossugar_trans"/>
</dbReference>
<name>A0A0B7NAP9_9FUNG</name>
<comment type="similarity">
    <text evidence="1">Belongs to the glycosyltransferase 15 family.</text>
</comment>
<proteinExistence type="inferred from homology"/>
<reference evidence="4 5" key="1">
    <citation type="submission" date="2014-09" db="EMBL/GenBank/DDBJ databases">
        <authorList>
            <person name="Ellenberger Sabrina"/>
        </authorList>
    </citation>
    <scope>NUCLEOTIDE SEQUENCE [LARGE SCALE GENOMIC DNA]</scope>
    <source>
        <strain evidence="4 5">CBS 412.66</strain>
    </source>
</reference>
<dbReference type="Gene3D" id="3.90.550.10">
    <property type="entry name" value="Spore Coat Polysaccharide Biosynthesis Protein SpsA, Chain A"/>
    <property type="match status" value="1"/>
</dbReference>
<dbReference type="PIRSF" id="PIRSF018153">
    <property type="entry name" value="Glyco_trans_15"/>
    <property type="match status" value="1"/>
</dbReference>
<evidence type="ECO:0000256" key="2">
    <source>
        <dbReference type="ARBA" id="ARBA00022679"/>
    </source>
</evidence>
<dbReference type="InterPro" id="IPR002685">
    <property type="entry name" value="Glyco_trans_15"/>
</dbReference>
<dbReference type="GO" id="GO:0006487">
    <property type="term" value="P:protein N-linked glycosylation"/>
    <property type="evidence" value="ECO:0007669"/>
    <property type="project" value="TreeGrafter"/>
</dbReference>
<dbReference type="GO" id="GO:0005794">
    <property type="term" value="C:Golgi apparatus"/>
    <property type="evidence" value="ECO:0007669"/>
    <property type="project" value="TreeGrafter"/>
</dbReference>
<dbReference type="GO" id="GO:0006493">
    <property type="term" value="P:protein O-linked glycosylation"/>
    <property type="evidence" value="ECO:0007669"/>
    <property type="project" value="TreeGrafter"/>
</dbReference>
<keyword evidence="2" id="KW-0808">Transferase</keyword>